<sequence length="541" mass="59243">MADTPNKSTTSSPNPALEADQELEMPPVDHELEKPPTDDVAVVSDDATGSSTGTLEDLSKADLVSSIQPLPSAPPQEDEEAPGAHAIAGIAPFSRVVVVPPNNDRPEEETLDNGSEDEGLVQAELVTTDVVHAHKVEEEPPTQERSRIVVVVAAALILIIVVLAVVVIALVSGGRSSSNSNRQPQQETNSTDDHDCFQTSTELFEAINQYYQDDTPASSVAQTYGWPIGQWCVSPLWDFSYMFAADRTRDILVTTLPEQVQTAAENFHEDISSWDMGANARHLDEMMRGVQNLSNSWGIAQWDVSQVTSMTCMLADTTWNQPQLNLSSWDTSNVHTMSCLLENSNVEAAGLAQWDTSNVTNLWRFAEGTTHFNEDLSQWNTGSVTQLRRAFRGALAFDQNLSQWDTSMVTGLSSAFRFAAIFNGDVTTWDVSRVDSLLGTFRGARMFNQDIGAWNVSQVRDMRNAFEGSAFNQDVSSWDVSSTTALVGAFRNAQNFSQNLCSWGQKLPFNATTHIMFEGTACPNTSAPVIPHGPFCYNCVD</sequence>
<keyword evidence="2" id="KW-0472">Membrane</keyword>
<dbReference type="NCBIfam" id="TIGR02167">
    <property type="entry name" value="Liste_lipo_26"/>
    <property type="match status" value="1"/>
</dbReference>
<name>A0A9N8H967_9STRA</name>
<proteinExistence type="predicted"/>
<feature type="compositionally biased region" description="Basic and acidic residues" evidence="1">
    <location>
        <begin position="27"/>
        <end position="37"/>
    </location>
</feature>
<gene>
    <name evidence="3" type="ORF">SEMRO_195_G083120.1</name>
</gene>
<evidence type="ECO:0000313" key="3">
    <source>
        <dbReference type="EMBL" id="CAB9504372.1"/>
    </source>
</evidence>
<evidence type="ECO:0000313" key="4">
    <source>
        <dbReference type="Proteomes" id="UP001153069"/>
    </source>
</evidence>
<feature type="compositionally biased region" description="Low complexity" evidence="1">
    <location>
        <begin position="38"/>
        <end position="51"/>
    </location>
</feature>
<dbReference type="InterPro" id="IPR005046">
    <property type="entry name" value="DUF285"/>
</dbReference>
<feature type="compositionally biased region" description="Polar residues" evidence="1">
    <location>
        <begin position="1"/>
        <end position="14"/>
    </location>
</feature>
<feature type="region of interest" description="Disordered" evidence="1">
    <location>
        <begin position="174"/>
        <end position="196"/>
    </location>
</feature>
<feature type="transmembrane region" description="Helical" evidence="2">
    <location>
        <begin position="148"/>
        <end position="171"/>
    </location>
</feature>
<dbReference type="OrthoDB" id="406998at2759"/>
<dbReference type="AlphaFoldDB" id="A0A9N8H967"/>
<feature type="region of interest" description="Disordered" evidence="1">
    <location>
        <begin position="1"/>
        <end position="82"/>
    </location>
</feature>
<evidence type="ECO:0000256" key="1">
    <source>
        <dbReference type="SAM" id="MobiDB-lite"/>
    </source>
</evidence>
<keyword evidence="4" id="KW-1185">Reference proteome</keyword>
<feature type="region of interest" description="Disordered" evidence="1">
    <location>
        <begin position="99"/>
        <end position="118"/>
    </location>
</feature>
<protein>
    <submittedName>
        <fullName evidence="3">Uncharacterized protein</fullName>
    </submittedName>
</protein>
<comment type="caution">
    <text evidence="3">The sequence shown here is derived from an EMBL/GenBank/DDBJ whole genome shotgun (WGS) entry which is preliminary data.</text>
</comment>
<dbReference type="Pfam" id="PF03382">
    <property type="entry name" value="DUF285"/>
    <property type="match status" value="2"/>
</dbReference>
<dbReference type="InterPro" id="IPR011889">
    <property type="entry name" value="Liste_lipo_26"/>
</dbReference>
<organism evidence="3 4">
    <name type="scientific">Seminavis robusta</name>
    <dbReference type="NCBI Taxonomy" id="568900"/>
    <lineage>
        <taxon>Eukaryota</taxon>
        <taxon>Sar</taxon>
        <taxon>Stramenopiles</taxon>
        <taxon>Ochrophyta</taxon>
        <taxon>Bacillariophyta</taxon>
        <taxon>Bacillariophyceae</taxon>
        <taxon>Bacillariophycidae</taxon>
        <taxon>Naviculales</taxon>
        <taxon>Naviculaceae</taxon>
        <taxon>Seminavis</taxon>
    </lineage>
</organism>
<accession>A0A9N8H967</accession>
<evidence type="ECO:0000256" key="2">
    <source>
        <dbReference type="SAM" id="Phobius"/>
    </source>
</evidence>
<feature type="compositionally biased region" description="Acidic residues" evidence="1">
    <location>
        <begin position="106"/>
        <end position="118"/>
    </location>
</feature>
<keyword evidence="2" id="KW-1133">Transmembrane helix</keyword>
<dbReference type="EMBL" id="CAICTM010000194">
    <property type="protein sequence ID" value="CAB9504372.1"/>
    <property type="molecule type" value="Genomic_DNA"/>
</dbReference>
<keyword evidence="2" id="KW-0812">Transmembrane</keyword>
<dbReference type="Proteomes" id="UP001153069">
    <property type="component" value="Unassembled WGS sequence"/>
</dbReference>
<reference evidence="3" key="1">
    <citation type="submission" date="2020-06" db="EMBL/GenBank/DDBJ databases">
        <authorList>
            <consortium name="Plant Systems Biology data submission"/>
        </authorList>
    </citation>
    <scope>NUCLEOTIDE SEQUENCE</scope>
    <source>
        <strain evidence="3">D6</strain>
    </source>
</reference>